<name>A0A5B9DW49_9GAMM</name>
<gene>
    <name evidence="2" type="ORF">CS053_02550</name>
</gene>
<organism evidence="2 3">
    <name type="scientific">Rhodanobacter glycinis</name>
    <dbReference type="NCBI Taxonomy" id="582702"/>
    <lineage>
        <taxon>Bacteria</taxon>
        <taxon>Pseudomonadati</taxon>
        <taxon>Pseudomonadota</taxon>
        <taxon>Gammaproteobacteria</taxon>
        <taxon>Lysobacterales</taxon>
        <taxon>Rhodanobacteraceae</taxon>
        <taxon>Rhodanobacter</taxon>
    </lineage>
</organism>
<keyword evidence="1" id="KW-1133">Transmembrane helix</keyword>
<accession>A0A5B9DW49</accession>
<dbReference type="Proteomes" id="UP000321807">
    <property type="component" value="Chromosome"/>
</dbReference>
<sequence>MVSVYAAQNSRHLRTPSCNVKPISGSRRPVMSIYRIRPIIGLVLIVFAAAAAAATHGTATVRYNHPENFTETKEVQAFAPLQADSGYLVTLKAYIEKQAATIVPPGERLDIVITDIDRAGSYLPSAGRLNPVRIVSDNYPPRINLHFRLLDSHGKTIREGDRRLIGLGFMYDSPGGLSDSDPLRHEKRLVDRWLRRGPAKL</sequence>
<keyword evidence="1" id="KW-0472">Membrane</keyword>
<dbReference type="EMBL" id="CP042807">
    <property type="protein sequence ID" value="QEE23508.1"/>
    <property type="molecule type" value="Genomic_DNA"/>
</dbReference>
<dbReference type="KEGG" id="rgl:CS053_02550"/>
<dbReference type="Pfam" id="PF11454">
    <property type="entry name" value="DUF3016"/>
    <property type="match status" value="1"/>
</dbReference>
<evidence type="ECO:0000256" key="1">
    <source>
        <dbReference type="SAM" id="Phobius"/>
    </source>
</evidence>
<keyword evidence="1" id="KW-0812">Transmembrane</keyword>
<dbReference type="AlphaFoldDB" id="A0A5B9DW49"/>
<feature type="transmembrane region" description="Helical" evidence="1">
    <location>
        <begin position="36"/>
        <end position="54"/>
    </location>
</feature>
<evidence type="ECO:0000313" key="3">
    <source>
        <dbReference type="Proteomes" id="UP000321807"/>
    </source>
</evidence>
<proteinExistence type="predicted"/>
<dbReference type="InterPro" id="IPR021557">
    <property type="entry name" value="DUF3016"/>
</dbReference>
<protein>
    <submittedName>
        <fullName evidence="2">DUF3016 domain-containing protein</fullName>
    </submittedName>
</protein>
<reference evidence="2 3" key="1">
    <citation type="submission" date="2019-08" db="EMBL/GenBank/DDBJ databases">
        <title>Complete genome sequence of Rhodanobacter glycinis strain T01E-68 isolated from tomato root.</title>
        <authorList>
            <person name="Weon H.-Y."/>
            <person name="Lee S.A."/>
        </authorList>
    </citation>
    <scope>NUCLEOTIDE SEQUENCE [LARGE SCALE GENOMIC DNA]</scope>
    <source>
        <strain evidence="2 3">T01E-68</strain>
    </source>
</reference>
<evidence type="ECO:0000313" key="2">
    <source>
        <dbReference type="EMBL" id="QEE23508.1"/>
    </source>
</evidence>